<dbReference type="RefSeq" id="WP_090943361.1">
    <property type="nucleotide sequence ID" value="NZ_FNDJ01000022.1"/>
</dbReference>
<organism evidence="1 2">
    <name type="scientific">Nonomuraea jiangxiensis</name>
    <dbReference type="NCBI Taxonomy" id="633440"/>
    <lineage>
        <taxon>Bacteria</taxon>
        <taxon>Bacillati</taxon>
        <taxon>Actinomycetota</taxon>
        <taxon>Actinomycetes</taxon>
        <taxon>Streptosporangiales</taxon>
        <taxon>Streptosporangiaceae</taxon>
        <taxon>Nonomuraea</taxon>
    </lineage>
</organism>
<evidence type="ECO:0000313" key="2">
    <source>
        <dbReference type="Proteomes" id="UP000199202"/>
    </source>
</evidence>
<keyword evidence="2" id="KW-1185">Reference proteome</keyword>
<sequence length="63" mass="6352">MPAAAAMTPADARGGVGANAVKTPLAVAIRLATTSVAIARRKVIAAMARRASSTGDVRAAHRR</sequence>
<dbReference type="EMBL" id="FNDJ01000022">
    <property type="protein sequence ID" value="SDL12701.1"/>
    <property type="molecule type" value="Genomic_DNA"/>
</dbReference>
<dbReference type="Proteomes" id="UP000199202">
    <property type="component" value="Unassembled WGS sequence"/>
</dbReference>
<dbReference type="STRING" id="633440.SAMN05421869_122119"/>
<proteinExistence type="predicted"/>
<dbReference type="AlphaFoldDB" id="A0A1G9HI73"/>
<gene>
    <name evidence="1" type="ORF">SAMN05421869_122119</name>
</gene>
<evidence type="ECO:0000313" key="1">
    <source>
        <dbReference type="EMBL" id="SDL12701.1"/>
    </source>
</evidence>
<reference evidence="1 2" key="1">
    <citation type="submission" date="2016-10" db="EMBL/GenBank/DDBJ databases">
        <authorList>
            <person name="de Groot N.N."/>
        </authorList>
    </citation>
    <scope>NUCLEOTIDE SEQUENCE [LARGE SCALE GENOMIC DNA]</scope>
    <source>
        <strain evidence="1 2">CGMCC 4.6533</strain>
    </source>
</reference>
<protein>
    <submittedName>
        <fullName evidence="1">Uncharacterized protein</fullName>
    </submittedName>
</protein>
<accession>A0A1G9HI73</accession>
<name>A0A1G9HI73_9ACTN</name>